<name>A0A1I6LDT4_9FIRM</name>
<reference evidence="1 2" key="1">
    <citation type="submission" date="2016-10" db="EMBL/GenBank/DDBJ databases">
        <authorList>
            <person name="de Groot N.N."/>
        </authorList>
    </citation>
    <scope>NUCLEOTIDE SEQUENCE [LARGE SCALE GENOMIC DNA]</scope>
    <source>
        <strain evidence="1 2">743A</strain>
    </source>
</reference>
<evidence type="ECO:0008006" key="3">
    <source>
        <dbReference type="Google" id="ProtNLM"/>
    </source>
</evidence>
<keyword evidence="2" id="KW-1185">Reference proteome</keyword>
<dbReference type="RefSeq" id="WP_092563110.1">
    <property type="nucleotide sequence ID" value="NZ_FOYZ01000015.1"/>
</dbReference>
<dbReference type="STRING" id="37658.SAMN05661086_03242"/>
<sequence length="183" mass="20160">MSTGNHQPTKVIIPCRFSYLHCWEPQSINGSEPKYSVSAIIDKKDKETIKRIQTAIETAKKESAGKWGGKIPSNLKTPLRDGDIDRPEDEAYHNSYFLNANSKQPPQVVDRQVQPVLDQSEVYSGCYGRISVNFYGYSANGNKGIAAGLGNIQKLKDGESLGARTNAAEDFDGMEDGNEEFLG</sequence>
<dbReference type="EMBL" id="FOYZ01000015">
    <property type="protein sequence ID" value="SFS01576.1"/>
    <property type="molecule type" value="Genomic_DNA"/>
</dbReference>
<dbReference type="OrthoDB" id="9786575at2"/>
<proteinExistence type="predicted"/>
<dbReference type="InterPro" id="IPR022595">
    <property type="entry name" value="Enc34_ssDNA-bd"/>
</dbReference>
<gene>
    <name evidence="1" type="ORF">SAMN05661086_03242</name>
</gene>
<dbReference type="Gene3D" id="2.40.50.140">
    <property type="entry name" value="Nucleic acid-binding proteins"/>
    <property type="match status" value="1"/>
</dbReference>
<dbReference type="Pfam" id="PF10991">
    <property type="entry name" value="Enc34_ssDNA-bd"/>
    <property type="match status" value="1"/>
</dbReference>
<protein>
    <recommendedName>
        <fullName evidence="3">DUF2815 family protein</fullName>
    </recommendedName>
</protein>
<dbReference type="InterPro" id="IPR012340">
    <property type="entry name" value="NA-bd_OB-fold"/>
</dbReference>
<dbReference type="AlphaFoldDB" id="A0A1I6LDT4"/>
<dbReference type="Proteomes" id="UP000199659">
    <property type="component" value="Unassembled WGS sequence"/>
</dbReference>
<evidence type="ECO:0000313" key="2">
    <source>
        <dbReference type="Proteomes" id="UP000199659"/>
    </source>
</evidence>
<dbReference type="SUPFAM" id="SSF50249">
    <property type="entry name" value="Nucleic acid-binding proteins"/>
    <property type="match status" value="1"/>
</dbReference>
<evidence type="ECO:0000313" key="1">
    <source>
        <dbReference type="EMBL" id="SFS01576.1"/>
    </source>
</evidence>
<organism evidence="1 2">
    <name type="scientific">Anaeromicropila populeti</name>
    <dbReference type="NCBI Taxonomy" id="37658"/>
    <lineage>
        <taxon>Bacteria</taxon>
        <taxon>Bacillati</taxon>
        <taxon>Bacillota</taxon>
        <taxon>Clostridia</taxon>
        <taxon>Lachnospirales</taxon>
        <taxon>Lachnospiraceae</taxon>
        <taxon>Anaeromicropila</taxon>
    </lineage>
</organism>
<accession>A0A1I6LDT4</accession>